<sequence length="134" mass="14690">MTTTIAADAIADLRQRRRDMRRELARVRWWRRLVQARHDLAVALLAQPDEHTSAGLDLSWEALAAGAPTSTELAAAVWPNAEAFSAGTLEELDNLDARLGEYESRVAATLDNVTAQMVRALAQAHRAESATKEG</sequence>
<organism evidence="2 3">
    <name type="scientific">Demequina litoralis</name>
    <dbReference type="NCBI Taxonomy" id="3051660"/>
    <lineage>
        <taxon>Bacteria</taxon>
        <taxon>Bacillati</taxon>
        <taxon>Actinomycetota</taxon>
        <taxon>Actinomycetes</taxon>
        <taxon>Micrococcales</taxon>
        <taxon>Demequinaceae</taxon>
        <taxon>Demequina</taxon>
    </lineage>
</organism>
<keyword evidence="1" id="KW-0175">Coiled coil</keyword>
<name>A0ABT8G7W6_9MICO</name>
<reference evidence="2" key="1">
    <citation type="submission" date="2023-06" db="EMBL/GenBank/DDBJ databases">
        <title>Sysu t00192.</title>
        <authorList>
            <person name="Gao L."/>
            <person name="Fang B.-Z."/>
            <person name="Li W.-J."/>
        </authorList>
    </citation>
    <scope>NUCLEOTIDE SEQUENCE</scope>
    <source>
        <strain evidence="2">SYSU T00192</strain>
    </source>
</reference>
<dbReference type="RefSeq" id="WP_301131692.1">
    <property type="nucleotide sequence ID" value="NZ_JAUHPW010000003.1"/>
</dbReference>
<dbReference type="EMBL" id="JAUHPW010000003">
    <property type="protein sequence ID" value="MDN4475243.1"/>
    <property type="molecule type" value="Genomic_DNA"/>
</dbReference>
<feature type="coiled-coil region" evidence="1">
    <location>
        <begin position="92"/>
        <end position="130"/>
    </location>
</feature>
<evidence type="ECO:0000256" key="1">
    <source>
        <dbReference type="SAM" id="Coils"/>
    </source>
</evidence>
<proteinExistence type="predicted"/>
<evidence type="ECO:0008006" key="4">
    <source>
        <dbReference type="Google" id="ProtNLM"/>
    </source>
</evidence>
<protein>
    <recommendedName>
        <fullName evidence="4">FlgN protein</fullName>
    </recommendedName>
</protein>
<evidence type="ECO:0000313" key="2">
    <source>
        <dbReference type="EMBL" id="MDN4475243.1"/>
    </source>
</evidence>
<dbReference type="Proteomes" id="UP001172728">
    <property type="component" value="Unassembled WGS sequence"/>
</dbReference>
<accession>A0ABT8G7W6</accession>
<keyword evidence="3" id="KW-1185">Reference proteome</keyword>
<gene>
    <name evidence="2" type="ORF">QQX09_05135</name>
</gene>
<comment type="caution">
    <text evidence="2">The sequence shown here is derived from an EMBL/GenBank/DDBJ whole genome shotgun (WGS) entry which is preliminary data.</text>
</comment>
<evidence type="ECO:0000313" key="3">
    <source>
        <dbReference type="Proteomes" id="UP001172728"/>
    </source>
</evidence>